<dbReference type="Proteomes" id="UP001240236">
    <property type="component" value="Unassembled WGS sequence"/>
</dbReference>
<comment type="caution">
    <text evidence="2">The sequence shown here is derived from an EMBL/GenBank/DDBJ whole genome shotgun (WGS) entry which is preliminary data.</text>
</comment>
<dbReference type="AlphaFoldDB" id="A0AAE3W3D7"/>
<evidence type="ECO:0000259" key="1">
    <source>
        <dbReference type="SMART" id="SM00943"/>
    </source>
</evidence>
<dbReference type="SUPFAM" id="SSF56747">
    <property type="entry name" value="Prim-pol domain"/>
    <property type="match status" value="1"/>
</dbReference>
<dbReference type="EMBL" id="JAUSUZ010000001">
    <property type="protein sequence ID" value="MDQ0367964.1"/>
    <property type="molecule type" value="Genomic_DNA"/>
</dbReference>
<gene>
    <name evidence="2" type="ORF">J2S42_004633</name>
</gene>
<accession>A0AAE3W3D7</accession>
<proteinExistence type="predicted"/>
<protein>
    <recommendedName>
        <fullName evidence="1">DNA primase/polymerase bifunctional N-terminal domain-containing protein</fullName>
    </recommendedName>
</protein>
<sequence length="284" mass="29818">MLLAAYALAAEGLPVFFLGRTKRPVANCPGCPKGDPNHDPEACECLTCHGFYAASTDPDRITAMRAAVPRGLLAIRTGGPVAVVDIDPRNGGRIVPELMPPTRAVRTGSDGWHLYYAHPGGALGAKLHGYPGIDIKADGGYVVAPPSMHPLTGRPYRWIGDRPTVAMPPALVDACRAPVPAESAPPRATVIPLSGGRGISSPEALLEANLNAVRNAPRGQRRTRLYGAARGIARMVKAGAITHARAVDELTRVGREMGQPERDIRAAIIGGFRAESVATEGIAA</sequence>
<dbReference type="InterPro" id="IPR015330">
    <property type="entry name" value="DNA_primase/pol_bifunc_N"/>
</dbReference>
<dbReference type="RefSeq" id="WP_307242329.1">
    <property type="nucleotide sequence ID" value="NZ_JAUSUZ010000001.1"/>
</dbReference>
<feature type="domain" description="DNA primase/polymerase bifunctional N-terminal" evidence="1">
    <location>
        <begin position="5"/>
        <end position="171"/>
    </location>
</feature>
<dbReference type="SMART" id="SM00943">
    <property type="entry name" value="Prim-Pol"/>
    <property type="match status" value="1"/>
</dbReference>
<organism evidence="2 3">
    <name type="scientific">Catenuloplanes indicus</name>
    <dbReference type="NCBI Taxonomy" id="137267"/>
    <lineage>
        <taxon>Bacteria</taxon>
        <taxon>Bacillati</taxon>
        <taxon>Actinomycetota</taxon>
        <taxon>Actinomycetes</taxon>
        <taxon>Micromonosporales</taxon>
        <taxon>Micromonosporaceae</taxon>
        <taxon>Catenuloplanes</taxon>
    </lineage>
</organism>
<keyword evidence="3" id="KW-1185">Reference proteome</keyword>
<dbReference type="CDD" id="cd04859">
    <property type="entry name" value="Prim_Pol"/>
    <property type="match status" value="1"/>
</dbReference>
<evidence type="ECO:0000313" key="3">
    <source>
        <dbReference type="Proteomes" id="UP001240236"/>
    </source>
</evidence>
<evidence type="ECO:0000313" key="2">
    <source>
        <dbReference type="EMBL" id="MDQ0367964.1"/>
    </source>
</evidence>
<reference evidence="2 3" key="1">
    <citation type="submission" date="2023-07" db="EMBL/GenBank/DDBJ databases">
        <title>Sequencing the genomes of 1000 actinobacteria strains.</title>
        <authorList>
            <person name="Klenk H.-P."/>
        </authorList>
    </citation>
    <scope>NUCLEOTIDE SEQUENCE [LARGE SCALE GENOMIC DNA]</scope>
    <source>
        <strain evidence="2 3">DSM 44709</strain>
    </source>
</reference>
<name>A0AAE3W3D7_9ACTN</name>
<dbReference type="Pfam" id="PF09250">
    <property type="entry name" value="Prim-Pol"/>
    <property type="match status" value="1"/>
</dbReference>